<gene>
    <name evidence="1" type="ORF">AS25_03155</name>
</gene>
<name>A0A0B0DBP9_9MICC</name>
<reference evidence="1 2" key="1">
    <citation type="submission" date="2014-09" db="EMBL/GenBank/DDBJ databases">
        <title>High-quality draft genome sequence of Kocuria marina SO9-6, an actinobacterium isolated from a copper mine.</title>
        <authorList>
            <person name="Castro D.B."/>
            <person name="Pereira L.B."/>
            <person name="Silva M.V."/>
            <person name="Silva B.P."/>
            <person name="Zanardi B.R."/>
            <person name="Carlos C."/>
            <person name="Belgini D.R."/>
            <person name="Limache E.G."/>
            <person name="Lacerda G.V."/>
            <person name="Nery M.B."/>
            <person name="Gomes M.B."/>
            <person name="Souza S."/>
            <person name="Silva T.M."/>
            <person name="Rodrigues V.D."/>
            <person name="Paulino L.C."/>
            <person name="Vicentini R."/>
            <person name="Ferraz L.F."/>
            <person name="Ottoboni L.M."/>
        </authorList>
    </citation>
    <scope>NUCLEOTIDE SEQUENCE [LARGE SCALE GENOMIC DNA]</scope>
    <source>
        <strain evidence="1 2">SO9-6</strain>
    </source>
</reference>
<dbReference type="AlphaFoldDB" id="A0A0B0DBP9"/>
<dbReference type="Proteomes" id="UP000030664">
    <property type="component" value="Unassembled WGS sequence"/>
</dbReference>
<comment type="caution">
    <text evidence="1">The sequence shown here is derived from an EMBL/GenBank/DDBJ whole genome shotgun (WGS) entry which is preliminary data.</text>
</comment>
<dbReference type="EMBL" id="JROM01000016">
    <property type="protein sequence ID" value="KHE74833.1"/>
    <property type="molecule type" value="Genomic_DNA"/>
</dbReference>
<sequence length="72" mass="8342">MKRLPLEPRAYLWDPATDPHPGAILVRGQYIKVFIPHEELVRVADALIDIYEEQDREGVTEWASRKNQELSA</sequence>
<organism evidence="1 2">
    <name type="scientific">Kocuria marina</name>
    <dbReference type="NCBI Taxonomy" id="223184"/>
    <lineage>
        <taxon>Bacteria</taxon>
        <taxon>Bacillati</taxon>
        <taxon>Actinomycetota</taxon>
        <taxon>Actinomycetes</taxon>
        <taxon>Micrococcales</taxon>
        <taxon>Micrococcaceae</taxon>
        <taxon>Kocuria</taxon>
    </lineage>
</organism>
<evidence type="ECO:0000313" key="2">
    <source>
        <dbReference type="Proteomes" id="UP000030664"/>
    </source>
</evidence>
<evidence type="ECO:0000313" key="1">
    <source>
        <dbReference type="EMBL" id="KHE74833.1"/>
    </source>
</evidence>
<accession>A0A0B0DBP9</accession>
<proteinExistence type="predicted"/>
<dbReference type="RefSeq" id="WP_035961337.1">
    <property type="nucleotide sequence ID" value="NZ_JROM01000016.1"/>
</dbReference>
<protein>
    <submittedName>
        <fullName evidence="1">Uncharacterized protein</fullName>
    </submittedName>
</protein>